<comment type="caution">
    <text evidence="5">The sequence shown here is derived from an EMBL/GenBank/DDBJ whole genome shotgun (WGS) entry which is preliminary data.</text>
</comment>
<evidence type="ECO:0000256" key="3">
    <source>
        <dbReference type="SAM" id="Phobius"/>
    </source>
</evidence>
<dbReference type="InterPro" id="IPR016032">
    <property type="entry name" value="Sig_transdc_resp-reg_C-effctor"/>
</dbReference>
<keyword evidence="3" id="KW-0472">Membrane</keyword>
<keyword evidence="6" id="KW-1185">Reference proteome</keyword>
<evidence type="ECO:0000256" key="1">
    <source>
        <dbReference type="ARBA" id="ARBA00023125"/>
    </source>
</evidence>
<name>A0ABV7C3N4_9VIBR</name>
<evidence type="ECO:0000313" key="6">
    <source>
        <dbReference type="Proteomes" id="UP001595384"/>
    </source>
</evidence>
<sequence length="303" mass="33992">MSSIGPKFILEDRFIFHPTSNSLVDKEAEDEMVRLGSNESRILLMLSQHPNEVISRNELHDFVWREQGFEVDDSSLTQAISTLRKNLHDSTKSPRFVKTVPKRGYQLICNVAILSEHTDDQLELTDSLAHESADTDALYDTTSVVSLDAPHEGESVVEDYLDSDHEFVSSHHHEHSSDKNDNNKPVSPLAKIALIIAILVPIFALILVSPTKAKLRHITDIDGIKVNAPINQPELSSWLPSIRHCVDTYSKNHSGEYQPIEVIATGGNDNILVLNYIHQPKHSSQNFTVKILADQHDLSQICQ</sequence>
<reference evidence="6" key="1">
    <citation type="journal article" date="2019" name="Int. J. Syst. Evol. Microbiol.">
        <title>The Global Catalogue of Microorganisms (GCM) 10K type strain sequencing project: providing services to taxonomists for standard genome sequencing and annotation.</title>
        <authorList>
            <consortium name="The Broad Institute Genomics Platform"/>
            <consortium name="The Broad Institute Genome Sequencing Center for Infectious Disease"/>
            <person name="Wu L."/>
            <person name="Ma J."/>
        </authorList>
    </citation>
    <scope>NUCLEOTIDE SEQUENCE [LARGE SCALE GENOMIC DNA]</scope>
    <source>
        <strain evidence="6">KCTC 62784</strain>
    </source>
</reference>
<gene>
    <name evidence="5" type="ORF">ACFODT_02075</name>
</gene>
<feature type="DNA-binding region" description="OmpR/PhoB-type" evidence="2">
    <location>
        <begin position="5"/>
        <end position="109"/>
    </location>
</feature>
<proteinExistence type="predicted"/>
<dbReference type="InterPro" id="IPR036388">
    <property type="entry name" value="WH-like_DNA-bd_sf"/>
</dbReference>
<dbReference type="InterPro" id="IPR001867">
    <property type="entry name" value="OmpR/PhoB-type_DNA-bd"/>
</dbReference>
<keyword evidence="1 2" id="KW-0238">DNA-binding</keyword>
<dbReference type="Gene3D" id="1.10.10.10">
    <property type="entry name" value="Winged helix-like DNA-binding domain superfamily/Winged helix DNA-binding domain"/>
    <property type="match status" value="1"/>
</dbReference>
<dbReference type="Proteomes" id="UP001595384">
    <property type="component" value="Unassembled WGS sequence"/>
</dbReference>
<dbReference type="SMART" id="SM00862">
    <property type="entry name" value="Trans_reg_C"/>
    <property type="match status" value="1"/>
</dbReference>
<organism evidence="5 6">
    <name type="scientific">Vibrio zhugei</name>
    <dbReference type="NCBI Taxonomy" id="2479546"/>
    <lineage>
        <taxon>Bacteria</taxon>
        <taxon>Pseudomonadati</taxon>
        <taxon>Pseudomonadota</taxon>
        <taxon>Gammaproteobacteria</taxon>
        <taxon>Vibrionales</taxon>
        <taxon>Vibrionaceae</taxon>
        <taxon>Vibrio</taxon>
    </lineage>
</organism>
<dbReference type="PROSITE" id="PS51755">
    <property type="entry name" value="OMPR_PHOB"/>
    <property type="match status" value="1"/>
</dbReference>
<dbReference type="SUPFAM" id="SSF46894">
    <property type="entry name" value="C-terminal effector domain of the bipartite response regulators"/>
    <property type="match status" value="1"/>
</dbReference>
<dbReference type="Pfam" id="PF00486">
    <property type="entry name" value="Trans_reg_C"/>
    <property type="match status" value="1"/>
</dbReference>
<feature type="transmembrane region" description="Helical" evidence="3">
    <location>
        <begin position="189"/>
        <end position="208"/>
    </location>
</feature>
<evidence type="ECO:0000256" key="2">
    <source>
        <dbReference type="PROSITE-ProRule" id="PRU01091"/>
    </source>
</evidence>
<accession>A0ABV7C3N4</accession>
<keyword evidence="3" id="KW-0812">Transmembrane</keyword>
<keyword evidence="3" id="KW-1133">Transmembrane helix</keyword>
<evidence type="ECO:0000259" key="4">
    <source>
        <dbReference type="PROSITE" id="PS51755"/>
    </source>
</evidence>
<dbReference type="CDD" id="cd00383">
    <property type="entry name" value="trans_reg_C"/>
    <property type="match status" value="1"/>
</dbReference>
<dbReference type="EMBL" id="JBHRSE010000011">
    <property type="protein sequence ID" value="MFC3022621.1"/>
    <property type="molecule type" value="Genomic_DNA"/>
</dbReference>
<dbReference type="RefSeq" id="WP_123016508.1">
    <property type="nucleotide sequence ID" value="NZ_AP024911.1"/>
</dbReference>
<evidence type="ECO:0000313" key="5">
    <source>
        <dbReference type="EMBL" id="MFC3022621.1"/>
    </source>
</evidence>
<protein>
    <submittedName>
        <fullName evidence="5">Transcriptional regulator</fullName>
    </submittedName>
</protein>
<feature type="domain" description="OmpR/PhoB-type" evidence="4">
    <location>
        <begin position="5"/>
        <end position="109"/>
    </location>
</feature>